<name>Q13GC1_PARXL</name>
<feature type="binding site" evidence="13">
    <location>
        <position position="137"/>
    </location>
    <ligand>
        <name>Ca(2+)</name>
        <dbReference type="ChEBI" id="CHEBI:29108"/>
    </ligand>
</feature>
<feature type="region of interest" description="Disordered" evidence="14">
    <location>
        <begin position="439"/>
        <end position="462"/>
    </location>
</feature>
<dbReference type="GO" id="GO:0046872">
    <property type="term" value="F:metal ion binding"/>
    <property type="evidence" value="ECO:0007669"/>
    <property type="project" value="UniProtKB-KW"/>
</dbReference>
<keyword evidence="9" id="KW-0828">Tyrosine catabolism</keyword>
<proteinExistence type="predicted"/>
<reference evidence="17 18" key="1">
    <citation type="journal article" date="2006" name="Proc. Natl. Acad. Sci. U.S.A.">
        <title>Burkholderia xenovorans LB400 harbors a multi-replicon, 9.73-Mbp genome shaped for versatility.</title>
        <authorList>
            <person name="Chain P.S."/>
            <person name="Denef V.J."/>
            <person name="Konstantinidis K.T."/>
            <person name="Vergez L.M."/>
            <person name="Agullo L."/>
            <person name="Reyes V.L."/>
            <person name="Hauser L."/>
            <person name="Cordova M."/>
            <person name="Gomez L."/>
            <person name="Gonzalez M."/>
            <person name="Land M."/>
            <person name="Lao V."/>
            <person name="Larimer F."/>
            <person name="LiPuma J.J."/>
            <person name="Mahenthiralingam E."/>
            <person name="Malfatti S.A."/>
            <person name="Marx C.J."/>
            <person name="Parnell J.J."/>
            <person name="Ramette A."/>
            <person name="Richardson P."/>
            <person name="Seeger M."/>
            <person name="Smith D."/>
            <person name="Spilker T."/>
            <person name="Sul W.J."/>
            <person name="Tsoi T.V."/>
            <person name="Ulrich L.E."/>
            <person name="Zhulin I.B."/>
            <person name="Tiedje J.M."/>
        </authorList>
    </citation>
    <scope>NUCLEOTIDE SEQUENCE [LARGE SCALE GENOMIC DNA]</scope>
    <source>
        <strain evidence="17 18">LB400</strain>
    </source>
</reference>
<evidence type="ECO:0000256" key="11">
    <source>
        <dbReference type="PIRSR" id="PIRSR605959-1"/>
    </source>
</evidence>
<evidence type="ECO:0000313" key="18">
    <source>
        <dbReference type="Proteomes" id="UP000001817"/>
    </source>
</evidence>
<evidence type="ECO:0000256" key="12">
    <source>
        <dbReference type="PIRSR" id="PIRSR605959-2"/>
    </source>
</evidence>
<evidence type="ECO:0000256" key="14">
    <source>
        <dbReference type="SAM" id="MobiDB-lite"/>
    </source>
</evidence>
<keyword evidence="8 13" id="KW-0460">Magnesium</keyword>
<dbReference type="PANTHER" id="PTHR43069:SF2">
    <property type="entry name" value="FUMARYLACETOACETASE"/>
    <property type="match status" value="1"/>
</dbReference>
<dbReference type="NCBIfam" id="TIGR01266">
    <property type="entry name" value="fum_ac_acetase"/>
    <property type="match status" value="1"/>
</dbReference>
<dbReference type="SUPFAM" id="SSF56529">
    <property type="entry name" value="FAH"/>
    <property type="match status" value="1"/>
</dbReference>
<dbReference type="AlphaFoldDB" id="Q13GC1"/>
<dbReference type="STRING" id="266265.Bxe_C0995"/>
<keyword evidence="6 17" id="KW-0378">Hydrolase</keyword>
<evidence type="ECO:0000259" key="15">
    <source>
        <dbReference type="Pfam" id="PF01557"/>
    </source>
</evidence>
<dbReference type="InterPro" id="IPR036462">
    <property type="entry name" value="Fumarylacetoacetase_N_sf"/>
</dbReference>
<comment type="cofactor">
    <cofactor evidence="2 13">
        <name>Mg(2+)</name>
        <dbReference type="ChEBI" id="CHEBI:18420"/>
    </cofactor>
</comment>
<keyword evidence="7 13" id="KW-0106">Calcium</keyword>
<evidence type="ECO:0000256" key="1">
    <source>
        <dbReference type="ARBA" id="ARBA00001913"/>
    </source>
</evidence>
<evidence type="ECO:0000256" key="9">
    <source>
        <dbReference type="ARBA" id="ARBA00022878"/>
    </source>
</evidence>
<sequence length="462" mass="50138">MQLNETHDVALTSWVESANAPGCDFPVQNLPFCSFRKRGSGESYRVGVAIGDQIVDIRASLAAGSFNGKAAEAARAAADAQLNRLMELGHAAWSALRLELSRSLRHDARHATRHAIVLAAQGDAEYGLPVKIGNFTDFYSSLHHAHACGMRFRPDTPLFPNYRWMPVAYHSRASSIRISGQALRRPQGQSRTAGSDIPAFGPTQKLDFELELGVYVGAGSELGTPIPVDEAEHHLFGVSLLNDWSARDLQQWEATPIGPFASKNWGCSVSPWVVTLEALEPYRLPWSRTAQDPAPLPYLNGTAHASRAHLDIDLEVHLHTAKMRKDGDPPSRLTASNSRHLYWSVFQMLAHHTSSGCDFAPGDFYGTGTLSGPQPEQAGSLLELSFNGKKEVKLANGERRAFVADDDVIIIRGAADKPGAARIGFGTCEAQILPALPFPLPSAELTPPTDRDATGRGRTQNA</sequence>
<accession>Q13GC1</accession>
<dbReference type="KEGG" id="bxb:DR64_7456"/>
<evidence type="ECO:0000256" key="5">
    <source>
        <dbReference type="ARBA" id="ARBA00022723"/>
    </source>
</evidence>
<feature type="active site" description="Proton acceptor" evidence="11">
    <location>
        <position position="144"/>
    </location>
</feature>
<keyword evidence="18" id="KW-1185">Reference proteome</keyword>
<dbReference type="InterPro" id="IPR005959">
    <property type="entry name" value="Fumarylacetoacetase"/>
</dbReference>
<dbReference type="InterPro" id="IPR036663">
    <property type="entry name" value="Fumarylacetoacetase_C_sf"/>
</dbReference>
<dbReference type="Pfam" id="PF09298">
    <property type="entry name" value="FAA_hydrolase_N"/>
    <property type="match status" value="1"/>
</dbReference>
<gene>
    <name evidence="17" type="ORF">Bxe_C0995</name>
</gene>
<evidence type="ECO:0000256" key="4">
    <source>
        <dbReference type="ARBA" id="ARBA00012094"/>
    </source>
</evidence>
<evidence type="ECO:0000256" key="7">
    <source>
        <dbReference type="ARBA" id="ARBA00022837"/>
    </source>
</evidence>
<dbReference type="GO" id="GO:1902000">
    <property type="term" value="P:homogentisate catabolic process"/>
    <property type="evidence" value="ECO:0007669"/>
    <property type="project" value="TreeGrafter"/>
</dbReference>
<evidence type="ECO:0000256" key="6">
    <source>
        <dbReference type="ARBA" id="ARBA00022801"/>
    </source>
</evidence>
<comment type="cofactor">
    <cofactor evidence="1 13">
        <name>Ca(2+)</name>
        <dbReference type="ChEBI" id="CHEBI:29108"/>
    </cofactor>
</comment>
<dbReference type="GO" id="GO:0004334">
    <property type="term" value="F:fumarylacetoacetase activity"/>
    <property type="evidence" value="ECO:0007669"/>
    <property type="project" value="UniProtKB-EC"/>
</dbReference>
<protein>
    <recommendedName>
        <fullName evidence="4">fumarylacetoacetase</fullName>
        <ecNumber evidence="4">3.7.1.2</ecNumber>
    </recommendedName>
</protein>
<dbReference type="GO" id="GO:0006559">
    <property type="term" value="P:L-phenylalanine catabolic process"/>
    <property type="evidence" value="ECO:0007669"/>
    <property type="project" value="UniProtKB-UniPathway"/>
</dbReference>
<dbReference type="InterPro" id="IPR011234">
    <property type="entry name" value="Fumarylacetoacetase-like_C"/>
</dbReference>
<feature type="binding site" evidence="12">
    <location>
        <position position="153"/>
    </location>
    <ligand>
        <name>substrate</name>
    </ligand>
</feature>
<feature type="binding site" evidence="13">
    <location>
        <position position="209"/>
    </location>
    <ligand>
        <name>Ca(2+)</name>
        <dbReference type="ChEBI" id="CHEBI:29108"/>
    </ligand>
</feature>
<dbReference type="RefSeq" id="WP_011494115.1">
    <property type="nucleotide sequence ID" value="NC_007953.1"/>
</dbReference>
<evidence type="ECO:0000256" key="8">
    <source>
        <dbReference type="ARBA" id="ARBA00022842"/>
    </source>
</evidence>
<feature type="binding site" evidence="13">
    <location>
        <position position="243"/>
    </location>
    <ligand>
        <name>Ca(2+)</name>
        <dbReference type="ChEBI" id="CHEBI:29108"/>
    </ligand>
</feature>
<feature type="binding site" evidence="13">
    <location>
        <position position="243"/>
    </location>
    <ligand>
        <name>Mg(2+)</name>
        <dbReference type="ChEBI" id="CHEBI:18420"/>
    </ligand>
</feature>
<dbReference type="InterPro" id="IPR015377">
    <property type="entry name" value="Fumarylacetoacetase_N"/>
</dbReference>
<dbReference type="SUPFAM" id="SSF63433">
    <property type="entry name" value="Fumarylacetoacetate hydrolase, FAH, N-terminal domain"/>
    <property type="match status" value="1"/>
</dbReference>
<keyword evidence="10" id="KW-0585">Phenylalanine catabolism</keyword>
<dbReference type="UniPathway" id="UPA00139">
    <property type="reaction ID" value="UER00341"/>
</dbReference>
<feature type="binding site" evidence="13">
    <location>
        <position position="263"/>
    </location>
    <ligand>
        <name>Mg(2+)</name>
        <dbReference type="ChEBI" id="CHEBI:18420"/>
    </ligand>
</feature>
<dbReference type="KEGG" id="bxe:Bxe_C0995"/>
<organism evidence="17 18">
    <name type="scientific">Paraburkholderia xenovorans (strain LB400)</name>
    <dbReference type="NCBI Taxonomy" id="266265"/>
    <lineage>
        <taxon>Bacteria</taxon>
        <taxon>Pseudomonadati</taxon>
        <taxon>Pseudomonadota</taxon>
        <taxon>Betaproteobacteria</taxon>
        <taxon>Burkholderiales</taxon>
        <taxon>Burkholderiaceae</taxon>
        <taxon>Paraburkholderia</taxon>
    </lineage>
</organism>
<dbReference type="PANTHER" id="PTHR43069">
    <property type="entry name" value="FUMARYLACETOACETASE"/>
    <property type="match status" value="1"/>
</dbReference>
<dbReference type="EC" id="3.7.1.2" evidence="4"/>
<feature type="binding site" evidence="13">
    <location>
        <position position="211"/>
    </location>
    <ligand>
        <name>Ca(2+)</name>
        <dbReference type="ChEBI" id="CHEBI:29108"/>
    </ligand>
</feature>
<evidence type="ECO:0000256" key="3">
    <source>
        <dbReference type="ARBA" id="ARBA00004782"/>
    </source>
</evidence>
<evidence type="ECO:0000259" key="16">
    <source>
        <dbReference type="Pfam" id="PF09298"/>
    </source>
</evidence>
<dbReference type="GO" id="GO:0006572">
    <property type="term" value="P:L-tyrosine catabolic process"/>
    <property type="evidence" value="ECO:0007669"/>
    <property type="project" value="UniProtKB-KW"/>
</dbReference>
<feature type="domain" description="Fumarylacetoacetase N-terminal" evidence="16">
    <location>
        <begin position="28"/>
        <end position="129"/>
    </location>
</feature>
<feature type="binding site" evidence="12">
    <location>
        <position position="139"/>
    </location>
    <ligand>
        <name>substrate</name>
    </ligand>
</feature>
<dbReference type="Proteomes" id="UP000001817">
    <property type="component" value="Chromosome 3"/>
</dbReference>
<dbReference type="PATRIC" id="fig|266265.5.peg.8758"/>
<feature type="domain" description="Fumarylacetoacetase-like C-terminal" evidence="15">
    <location>
        <begin position="136"/>
        <end position="431"/>
    </location>
</feature>
<dbReference type="Gene3D" id="2.30.30.230">
    <property type="entry name" value="Fumarylacetoacetase, N-terminal domain"/>
    <property type="match status" value="1"/>
</dbReference>
<dbReference type="EMBL" id="CP000272">
    <property type="protein sequence ID" value="ABE36868.1"/>
    <property type="molecule type" value="Genomic_DNA"/>
</dbReference>
<evidence type="ECO:0000256" key="13">
    <source>
        <dbReference type="PIRSR" id="PIRSR605959-3"/>
    </source>
</evidence>
<keyword evidence="5 13" id="KW-0479">Metal-binding</keyword>
<evidence type="ECO:0000256" key="2">
    <source>
        <dbReference type="ARBA" id="ARBA00001946"/>
    </source>
</evidence>
<dbReference type="Gene3D" id="3.90.850.10">
    <property type="entry name" value="Fumarylacetoacetase-like, C-terminal domain"/>
    <property type="match status" value="1"/>
</dbReference>
<dbReference type="eggNOG" id="COG0179">
    <property type="taxonomic scope" value="Bacteria"/>
</dbReference>
<evidence type="ECO:0000256" key="10">
    <source>
        <dbReference type="ARBA" id="ARBA00023232"/>
    </source>
</evidence>
<feature type="binding site" evidence="12">
    <location>
        <position position="250"/>
    </location>
    <ligand>
        <name>substrate</name>
    </ligand>
</feature>
<comment type="pathway">
    <text evidence="3">Amino-acid degradation; L-phenylalanine degradation; acetoacetate and fumarate from L-phenylalanine: step 6/6.</text>
</comment>
<evidence type="ECO:0000313" key="17">
    <source>
        <dbReference type="EMBL" id="ABE36868.1"/>
    </source>
</evidence>
<feature type="binding site" evidence="12">
    <location>
        <position position="369"/>
    </location>
    <ligand>
        <name>substrate</name>
    </ligand>
</feature>
<dbReference type="Pfam" id="PF01557">
    <property type="entry name" value="FAA_hydrolase"/>
    <property type="match status" value="1"/>
</dbReference>